<dbReference type="GO" id="GO:0008270">
    <property type="term" value="F:zinc ion binding"/>
    <property type="evidence" value="ECO:0007669"/>
    <property type="project" value="UniProtKB-KW"/>
</dbReference>
<dbReference type="InterPro" id="IPR024119">
    <property type="entry name" value="TF_DEAF-1"/>
</dbReference>
<dbReference type="InterPro" id="IPR002893">
    <property type="entry name" value="Znf_MYND"/>
</dbReference>
<dbReference type="PANTHER" id="PTHR10237">
    <property type="entry name" value="DEFORMED EPIDERMAL AUTOREGULATORY FACTOR 1 HOMOLOG SUPPRESSIN"/>
    <property type="match status" value="1"/>
</dbReference>
<dbReference type="GO" id="GO:0005634">
    <property type="term" value="C:nucleus"/>
    <property type="evidence" value="ECO:0007669"/>
    <property type="project" value="TreeGrafter"/>
</dbReference>
<proteinExistence type="predicted"/>
<dbReference type="Pfam" id="PF01753">
    <property type="entry name" value="zf-MYND"/>
    <property type="match status" value="1"/>
</dbReference>
<keyword evidence="2 4" id="KW-0863">Zinc-finger</keyword>
<gene>
    <name evidence="6" type="ORF">BEWA_031850</name>
</gene>
<accession>L0AXN7</accession>
<keyword evidence="3" id="KW-0862">Zinc</keyword>
<keyword evidence="1" id="KW-0479">Metal-binding</keyword>
<dbReference type="PROSITE" id="PS50865">
    <property type="entry name" value="ZF_MYND_2"/>
    <property type="match status" value="1"/>
</dbReference>
<dbReference type="AlphaFoldDB" id="L0AXN7"/>
<dbReference type="eggNOG" id="ENOG502RZI8">
    <property type="taxonomic scope" value="Eukaryota"/>
</dbReference>
<dbReference type="VEuPathDB" id="PiroplasmaDB:BEWA_031850"/>
<dbReference type="PANTHER" id="PTHR10237:SF14">
    <property type="entry name" value="MYND-TYPE DOMAIN-CONTAINING PROTEIN"/>
    <property type="match status" value="1"/>
</dbReference>
<dbReference type="OrthoDB" id="341421at2759"/>
<reference evidence="6 7" key="1">
    <citation type="journal article" date="2012" name="BMC Genomics">
        <title>Comparative genomic analysis and phylogenetic position of Theileria equi.</title>
        <authorList>
            <person name="Kappmeyer L.S."/>
            <person name="Thiagarajan M."/>
            <person name="Herndon D.R."/>
            <person name="Ramsay J.D."/>
            <person name="Caler E."/>
            <person name="Djikeng A."/>
            <person name="Gillespie J.J."/>
            <person name="Lau A.O."/>
            <person name="Roalson E.H."/>
            <person name="Silva J.C."/>
            <person name="Silva M.G."/>
            <person name="Suarez C.E."/>
            <person name="Ueti M.W."/>
            <person name="Nene V.M."/>
            <person name="Mealey R.H."/>
            <person name="Knowles D.P."/>
            <person name="Brayton K.A."/>
        </authorList>
    </citation>
    <scope>NUCLEOTIDE SEQUENCE [LARGE SCALE GENOMIC DNA]</scope>
    <source>
        <strain evidence="6 7">WA</strain>
    </source>
</reference>
<feature type="domain" description="MYND-type" evidence="5">
    <location>
        <begin position="215"/>
        <end position="256"/>
    </location>
</feature>
<dbReference type="Proteomes" id="UP000031512">
    <property type="component" value="Chromosome 1"/>
</dbReference>
<evidence type="ECO:0000256" key="4">
    <source>
        <dbReference type="PROSITE-ProRule" id="PRU00134"/>
    </source>
</evidence>
<evidence type="ECO:0000313" key="7">
    <source>
        <dbReference type="Proteomes" id="UP000031512"/>
    </source>
</evidence>
<dbReference type="Gene3D" id="6.10.140.2220">
    <property type="match status" value="1"/>
</dbReference>
<dbReference type="STRING" id="1537102.L0AXN7"/>
<dbReference type="EMBL" id="CP001669">
    <property type="protein sequence ID" value="AFZ80332.1"/>
    <property type="molecule type" value="Genomic_DNA"/>
</dbReference>
<dbReference type="KEGG" id="beq:BEWA_031850"/>
<dbReference type="GO" id="GO:0000981">
    <property type="term" value="F:DNA-binding transcription factor activity, RNA polymerase II-specific"/>
    <property type="evidence" value="ECO:0007669"/>
    <property type="project" value="TreeGrafter"/>
</dbReference>
<evidence type="ECO:0000259" key="5">
    <source>
        <dbReference type="PROSITE" id="PS50865"/>
    </source>
</evidence>
<evidence type="ECO:0000313" key="6">
    <source>
        <dbReference type="EMBL" id="AFZ80332.1"/>
    </source>
</evidence>
<keyword evidence="7" id="KW-1185">Reference proteome</keyword>
<evidence type="ECO:0000256" key="1">
    <source>
        <dbReference type="ARBA" id="ARBA00022723"/>
    </source>
</evidence>
<dbReference type="GeneID" id="15803515"/>
<dbReference type="SUPFAM" id="SSF144232">
    <property type="entry name" value="HIT/MYND zinc finger-like"/>
    <property type="match status" value="1"/>
</dbReference>
<dbReference type="PROSITE" id="PS01360">
    <property type="entry name" value="ZF_MYND_1"/>
    <property type="match status" value="1"/>
</dbReference>
<name>L0AXN7_THEEQ</name>
<organism evidence="6 7">
    <name type="scientific">Theileria equi strain WA</name>
    <dbReference type="NCBI Taxonomy" id="1537102"/>
    <lineage>
        <taxon>Eukaryota</taxon>
        <taxon>Sar</taxon>
        <taxon>Alveolata</taxon>
        <taxon>Apicomplexa</taxon>
        <taxon>Aconoidasida</taxon>
        <taxon>Piroplasmida</taxon>
        <taxon>Theileriidae</taxon>
        <taxon>Theileria</taxon>
    </lineage>
</organism>
<sequence length="258" mass="29534">MDTLGDVFHSEFSYIFVSCDINTPIKVLTFSGKESKFRDVLTSHFTRHNLLPEERKGFESYLISQYEESKSKATEEPNAKNGFQLTQDLLDSTIKAADCNYQIIPLTLPTKQTEYLGINCYIDNIGRVKNLPTNARMTRICSTDIRGDCFISKTFDDEVDFKRVNFTLEDYNELMEKPPSPEGRWDASTALTNALTNPTTLPSKAKPVEEVSNKCENCKKEGSDQLVLKLCSRCKKAKYCSVNCQKEDWRFHRRICTV</sequence>
<evidence type="ECO:0000256" key="2">
    <source>
        <dbReference type="ARBA" id="ARBA00022771"/>
    </source>
</evidence>
<evidence type="ECO:0000256" key="3">
    <source>
        <dbReference type="ARBA" id="ARBA00022833"/>
    </source>
</evidence>
<dbReference type="RefSeq" id="XP_004829998.1">
    <property type="nucleotide sequence ID" value="XM_004829941.1"/>
</dbReference>
<protein>
    <recommendedName>
        <fullName evidence="5">MYND-type domain-containing protein</fullName>
    </recommendedName>
</protein>